<evidence type="ECO:0000313" key="2">
    <source>
        <dbReference type="Proteomes" id="UP000182375"/>
    </source>
</evidence>
<evidence type="ECO:0000313" key="1">
    <source>
        <dbReference type="EMBL" id="SEE08153.1"/>
    </source>
</evidence>
<protein>
    <recommendedName>
        <fullName evidence="3">Streptomycin biosynthesis protein StrG</fullName>
    </recommendedName>
</protein>
<name>A0A1H5FXI7_9ACTN</name>
<dbReference type="Proteomes" id="UP000182375">
    <property type="component" value="Unassembled WGS sequence"/>
</dbReference>
<proteinExistence type="predicted"/>
<dbReference type="EMBL" id="FNTD01000004">
    <property type="protein sequence ID" value="SEE08153.1"/>
    <property type="molecule type" value="Genomic_DNA"/>
</dbReference>
<dbReference type="GeneID" id="95515868"/>
<organism evidence="1 2">
    <name type="scientific">Streptomyces misionensis</name>
    <dbReference type="NCBI Taxonomy" id="67331"/>
    <lineage>
        <taxon>Bacteria</taxon>
        <taxon>Bacillati</taxon>
        <taxon>Actinomycetota</taxon>
        <taxon>Actinomycetes</taxon>
        <taxon>Kitasatosporales</taxon>
        <taxon>Streptomycetaceae</taxon>
        <taxon>Streptomyces</taxon>
    </lineage>
</organism>
<dbReference type="Gene3D" id="2.60.120.620">
    <property type="entry name" value="q2cbj1_9rhob like domain"/>
    <property type="match status" value="1"/>
</dbReference>
<dbReference type="SUPFAM" id="SSF51197">
    <property type="entry name" value="Clavaminate synthase-like"/>
    <property type="match status" value="1"/>
</dbReference>
<accession>A0A1H5FXI7</accession>
<gene>
    <name evidence="1" type="ORF">SAMN04490357_6848</name>
</gene>
<evidence type="ECO:0008006" key="3">
    <source>
        <dbReference type="Google" id="ProtNLM"/>
    </source>
</evidence>
<dbReference type="RefSeq" id="WP_070022561.1">
    <property type="nucleotide sequence ID" value="NZ_FNTD01000004.1"/>
</dbReference>
<dbReference type="AlphaFoldDB" id="A0A1H5FXI7"/>
<sequence length="214" mass="24494">MLGKLIVPYDTRRFDFAGATRAATGVPDLARWHRRYAPEGEEQPGFGDQSSAMHRRLYDVEPFAALYREFVRTVITELVGEDVRYQHVPNWRIQLPGRHGVGSYHRDRSGGHNPCEITCWVPLTRTTPENSLWIESSEGAEDFRPHPMRYGQMLVFDSANLMHGNQRNASERTRVSFDFRVIPESLFHEGLATPHHTGIDGPIRWLRAREDGAA</sequence>
<reference evidence="1 2" key="1">
    <citation type="submission" date="2016-10" db="EMBL/GenBank/DDBJ databases">
        <authorList>
            <person name="de Groot N.N."/>
        </authorList>
    </citation>
    <scope>NUCLEOTIDE SEQUENCE [LARGE SCALE GENOMIC DNA]</scope>
    <source>
        <strain evidence="1 2">DSM 40306</strain>
    </source>
</reference>
<dbReference type="STRING" id="67331.SAMN04490357_6848"/>